<organism evidence="1 2">
    <name type="scientific">Phlebia brevispora</name>
    <dbReference type="NCBI Taxonomy" id="194682"/>
    <lineage>
        <taxon>Eukaryota</taxon>
        <taxon>Fungi</taxon>
        <taxon>Dikarya</taxon>
        <taxon>Basidiomycota</taxon>
        <taxon>Agaricomycotina</taxon>
        <taxon>Agaricomycetes</taxon>
        <taxon>Polyporales</taxon>
        <taxon>Meruliaceae</taxon>
        <taxon>Phlebia</taxon>
    </lineage>
</organism>
<proteinExistence type="predicted"/>
<dbReference type="Proteomes" id="UP001148662">
    <property type="component" value="Unassembled WGS sequence"/>
</dbReference>
<sequence length="281" mass="31246">MDAPSYIERLEAGSPRQPPSTDPVQLPESGIARTEVLDTSHHAQTVEIPKPWAEPMPEHWDTPEKPLQKALFSLLCVGALGQYSMEKFWEACQDDETYKHRKEGVMNRLQNISVVASLLLAALSVTLTTPPPLPHLLDYTQPVPYIFLCNAFSATLTVIIFSSAILYSMTEMRRIWFVESFAKTRSNVYAFLVLLSFPYAQIGLALGSAVLGLLIAALSSQDTLLRVDAAIFIAVPCLSVPVYLFSLRYPRRPHEQVESGEGSRDEDSAVKYDGVEDERTG</sequence>
<evidence type="ECO:0000313" key="1">
    <source>
        <dbReference type="EMBL" id="KAJ3537693.1"/>
    </source>
</evidence>
<comment type="caution">
    <text evidence="1">The sequence shown here is derived from an EMBL/GenBank/DDBJ whole genome shotgun (WGS) entry which is preliminary data.</text>
</comment>
<accession>A0ACC1SE35</accession>
<protein>
    <submittedName>
        <fullName evidence="1">Uncharacterized protein</fullName>
    </submittedName>
</protein>
<gene>
    <name evidence="1" type="ORF">NM688_g6641</name>
</gene>
<keyword evidence="2" id="KW-1185">Reference proteome</keyword>
<dbReference type="EMBL" id="JANHOG010001402">
    <property type="protein sequence ID" value="KAJ3537693.1"/>
    <property type="molecule type" value="Genomic_DNA"/>
</dbReference>
<reference evidence="1" key="1">
    <citation type="submission" date="2022-07" db="EMBL/GenBank/DDBJ databases">
        <title>Genome Sequence of Phlebia brevispora.</title>
        <authorList>
            <person name="Buettner E."/>
        </authorList>
    </citation>
    <scope>NUCLEOTIDE SEQUENCE</scope>
    <source>
        <strain evidence="1">MPL23</strain>
    </source>
</reference>
<name>A0ACC1SE35_9APHY</name>
<evidence type="ECO:0000313" key="2">
    <source>
        <dbReference type="Proteomes" id="UP001148662"/>
    </source>
</evidence>